<dbReference type="InterPro" id="IPR039258">
    <property type="entry name" value="ZNF511"/>
</dbReference>
<dbReference type="VEuPathDB" id="FungiDB:M_BR32_EuGene_00043901"/>
<reference evidence="2 3" key="1">
    <citation type="journal article" date="2019" name="Mol. Biol. Evol.">
        <title>Blast fungal genomes show frequent chromosomal changes, gene gains and losses, and effector gene turnover.</title>
        <authorList>
            <person name="Gomez Luciano L.B."/>
            <person name="Jason Tsai I."/>
            <person name="Chuma I."/>
            <person name="Tosa Y."/>
            <person name="Chen Y.H."/>
            <person name="Li J.Y."/>
            <person name="Li M.Y."/>
            <person name="Jade Lu M.Y."/>
            <person name="Nakayashiki H."/>
            <person name="Li W.H."/>
        </authorList>
    </citation>
    <scope>NUCLEOTIDE SEQUENCE [LARGE SCALE GENOMIC DNA]</scope>
    <source>
        <strain evidence="2">MZ5-1-6</strain>
    </source>
</reference>
<accession>A0A4V1C6Y7</accession>
<dbReference type="AlphaFoldDB" id="A0A4V1C6Y7"/>
<gene>
    <name evidence="2" type="ORF">PoMZ_08478</name>
</gene>
<evidence type="ECO:0000313" key="2">
    <source>
        <dbReference type="EMBL" id="QBZ61528.1"/>
    </source>
</evidence>
<dbReference type="SMART" id="SM00355">
    <property type="entry name" value="ZnF_C2H2"/>
    <property type="match status" value="2"/>
</dbReference>
<dbReference type="PANTHER" id="PTHR21354:SF0">
    <property type="entry name" value="ZINC FINGER PROTEIN 511"/>
    <property type="match status" value="1"/>
</dbReference>
<feature type="compositionally biased region" description="Basic and acidic residues" evidence="1">
    <location>
        <begin position="19"/>
        <end position="35"/>
    </location>
</feature>
<organism evidence="2 3">
    <name type="scientific">Pyricularia oryzae</name>
    <name type="common">Rice blast fungus</name>
    <name type="synonym">Magnaporthe oryzae</name>
    <dbReference type="NCBI Taxonomy" id="318829"/>
    <lineage>
        <taxon>Eukaryota</taxon>
        <taxon>Fungi</taxon>
        <taxon>Dikarya</taxon>
        <taxon>Ascomycota</taxon>
        <taxon>Pezizomycotina</taxon>
        <taxon>Sordariomycetes</taxon>
        <taxon>Sordariomycetidae</taxon>
        <taxon>Magnaporthales</taxon>
        <taxon>Pyriculariaceae</taxon>
        <taxon>Pyricularia</taxon>
    </lineage>
</organism>
<protein>
    <submittedName>
        <fullName evidence="2">Uncharacterized protein</fullName>
    </submittedName>
</protein>
<evidence type="ECO:0000313" key="3">
    <source>
        <dbReference type="Proteomes" id="UP000294847"/>
    </source>
</evidence>
<name>A0A4V1C6Y7_PYROR</name>
<sequence length="263" mass="29901">MKRSREPEGSTFNTATPEPHNRELDAPSPKIRELDCGGEGGTASPFRCTLHPQPVVFRDYDDYHAHYNKQHVNRCHECRKNLPSDHLLSVHIEECHDAFLTARRDKGEHTYSCFVEGCDRKCRDPSKRRRHLIDKHMYPPNFFFDVVRYGIDGRQSLLCDVNAQQRHLKPKSDRQELQSGATLESEKQFDDHNNQIMAANVAEGVAVLEPVETQPAEKDIEMNDAASLTGSMSALKLVPRSIMFGRSGRRGFTRSPSPRPPPV</sequence>
<dbReference type="EMBL" id="CP034207">
    <property type="protein sequence ID" value="QBZ61528.1"/>
    <property type="molecule type" value="Genomic_DNA"/>
</dbReference>
<dbReference type="InterPro" id="IPR013087">
    <property type="entry name" value="Znf_C2H2_type"/>
</dbReference>
<dbReference type="Proteomes" id="UP000294847">
    <property type="component" value="Chromosome 4"/>
</dbReference>
<dbReference type="PANTHER" id="PTHR21354">
    <property type="entry name" value="ZINC FINGER PROTEIN 511"/>
    <property type="match status" value="1"/>
</dbReference>
<dbReference type="PROSITE" id="PS00028">
    <property type="entry name" value="ZINC_FINGER_C2H2_1"/>
    <property type="match status" value="1"/>
</dbReference>
<feature type="region of interest" description="Disordered" evidence="1">
    <location>
        <begin position="1"/>
        <end position="36"/>
    </location>
</feature>
<evidence type="ECO:0000256" key="1">
    <source>
        <dbReference type="SAM" id="MobiDB-lite"/>
    </source>
</evidence>
<proteinExistence type="predicted"/>